<dbReference type="GO" id="GO:0045892">
    <property type="term" value="P:negative regulation of DNA-templated transcription"/>
    <property type="evidence" value="ECO:0007669"/>
    <property type="project" value="TreeGrafter"/>
</dbReference>
<dbReference type="SUPFAM" id="SSF46785">
    <property type="entry name" value="Winged helix' DNA-binding domain"/>
    <property type="match status" value="1"/>
</dbReference>
<feature type="domain" description="HTH iclR-type" evidence="4">
    <location>
        <begin position="6"/>
        <end position="68"/>
    </location>
</feature>
<evidence type="ECO:0000313" key="7">
    <source>
        <dbReference type="Proteomes" id="UP000036503"/>
    </source>
</evidence>
<dbReference type="Pfam" id="PF09339">
    <property type="entry name" value="HTH_IclR"/>
    <property type="match status" value="1"/>
</dbReference>
<dbReference type="InterPro" id="IPR029016">
    <property type="entry name" value="GAF-like_dom_sf"/>
</dbReference>
<dbReference type="Gene3D" id="1.10.10.10">
    <property type="entry name" value="Winged helix-like DNA-binding domain superfamily/Winged helix DNA-binding domain"/>
    <property type="match status" value="1"/>
</dbReference>
<dbReference type="GO" id="GO:0003677">
    <property type="term" value="F:DNA binding"/>
    <property type="evidence" value="ECO:0007669"/>
    <property type="project" value="UniProtKB-KW"/>
</dbReference>
<evidence type="ECO:0000256" key="1">
    <source>
        <dbReference type="ARBA" id="ARBA00023015"/>
    </source>
</evidence>
<dbReference type="Proteomes" id="UP000036503">
    <property type="component" value="Unassembled WGS sequence"/>
</dbReference>
<keyword evidence="3" id="KW-0804">Transcription</keyword>
<evidence type="ECO:0000256" key="2">
    <source>
        <dbReference type="ARBA" id="ARBA00023125"/>
    </source>
</evidence>
<dbReference type="EMBL" id="LEKT01000009">
    <property type="protein sequence ID" value="KMO87140.1"/>
    <property type="molecule type" value="Genomic_DNA"/>
</dbReference>
<accession>A0A0J6WUD5</accession>
<dbReference type="Pfam" id="PF01614">
    <property type="entry name" value="IclR_C"/>
    <property type="match status" value="1"/>
</dbReference>
<name>A0A0J6WUD5_9FIRM</name>
<dbReference type="PROSITE" id="PS51078">
    <property type="entry name" value="ICLR_ED"/>
    <property type="match status" value="1"/>
</dbReference>
<dbReference type="RefSeq" id="WP_048513638.1">
    <property type="nucleotide sequence ID" value="NZ_FUXD01000004.1"/>
</dbReference>
<dbReference type="GO" id="GO:0003700">
    <property type="term" value="F:DNA-binding transcription factor activity"/>
    <property type="evidence" value="ECO:0007669"/>
    <property type="project" value="TreeGrafter"/>
</dbReference>
<dbReference type="Gene3D" id="3.30.450.40">
    <property type="match status" value="1"/>
</dbReference>
<keyword evidence="7" id="KW-1185">Reference proteome</keyword>
<evidence type="ECO:0000313" key="6">
    <source>
        <dbReference type="EMBL" id="KMO87140.1"/>
    </source>
</evidence>
<dbReference type="STRING" id="39029.BSR42_04740"/>
<dbReference type="OrthoDB" id="9791752at2"/>
<organism evidence="6 7">
    <name type="scientific">Megasphaera cerevisiae DSM 20462</name>
    <dbReference type="NCBI Taxonomy" id="1122219"/>
    <lineage>
        <taxon>Bacteria</taxon>
        <taxon>Bacillati</taxon>
        <taxon>Bacillota</taxon>
        <taxon>Negativicutes</taxon>
        <taxon>Veillonellales</taxon>
        <taxon>Veillonellaceae</taxon>
        <taxon>Megasphaera</taxon>
    </lineage>
</organism>
<dbReference type="PANTHER" id="PTHR30136">
    <property type="entry name" value="HELIX-TURN-HELIX TRANSCRIPTIONAL REGULATOR, ICLR FAMILY"/>
    <property type="match status" value="1"/>
</dbReference>
<evidence type="ECO:0008006" key="8">
    <source>
        <dbReference type="Google" id="ProtNLM"/>
    </source>
</evidence>
<dbReference type="PROSITE" id="PS51077">
    <property type="entry name" value="HTH_ICLR"/>
    <property type="match status" value="1"/>
</dbReference>
<dbReference type="InParanoid" id="A0A0J6WUD5"/>
<evidence type="ECO:0000259" key="5">
    <source>
        <dbReference type="PROSITE" id="PS51078"/>
    </source>
</evidence>
<proteinExistence type="predicted"/>
<dbReference type="InterPro" id="IPR005471">
    <property type="entry name" value="Tscrpt_reg_IclR_N"/>
</dbReference>
<gene>
    <name evidence="6" type="ORF">AB840_04475</name>
</gene>
<dbReference type="SUPFAM" id="SSF55781">
    <property type="entry name" value="GAF domain-like"/>
    <property type="match status" value="1"/>
</dbReference>
<dbReference type="PANTHER" id="PTHR30136:SF24">
    <property type="entry name" value="HTH-TYPE TRANSCRIPTIONAL REPRESSOR ALLR"/>
    <property type="match status" value="1"/>
</dbReference>
<dbReference type="AlphaFoldDB" id="A0A0J6WUD5"/>
<protein>
    <recommendedName>
        <fullName evidence="8">IclR family transcriptional regulator</fullName>
    </recommendedName>
</protein>
<sequence>MAYSQHKPTLRVLDIMQILASSKDEGLTLTEIATQIQVPKSTIVPIIHTLRDRKFIEQKNDGKYIIGISMFLIGSASLKNITLLDVFKTEMKKIVAKTSEVCQLGILVDGDILYLAKEDSPEPIRLVSFVGKRLPAYSTAIGKALLSDYSYEELTTLYKEPLKAMTEKTCQSIPQLYEECSHSKQDGYFQESGESSLDLNCLAIPIKHNNKIIAAISVSIPTFRLTEEKKGLTIQALFYAQETLEHNLQSLGITDNNLFVNSFISAAE</sequence>
<feature type="domain" description="IclR-ED" evidence="5">
    <location>
        <begin position="69"/>
        <end position="253"/>
    </location>
</feature>
<dbReference type="InterPro" id="IPR036390">
    <property type="entry name" value="WH_DNA-bd_sf"/>
</dbReference>
<dbReference type="PATRIC" id="fig|1122219.3.peg.3333"/>
<dbReference type="InterPro" id="IPR014757">
    <property type="entry name" value="Tscrpt_reg_IclR_C"/>
</dbReference>
<comment type="caution">
    <text evidence="6">The sequence shown here is derived from an EMBL/GenBank/DDBJ whole genome shotgun (WGS) entry which is preliminary data.</text>
</comment>
<evidence type="ECO:0000259" key="4">
    <source>
        <dbReference type="PROSITE" id="PS51077"/>
    </source>
</evidence>
<keyword evidence="2" id="KW-0238">DNA-binding</keyword>
<keyword evidence="1" id="KW-0805">Transcription regulation</keyword>
<reference evidence="6 7" key="1">
    <citation type="submission" date="2015-06" db="EMBL/GenBank/DDBJ databases">
        <title>Draft genome sequence of beer spoilage bacterium Megasphaera cerevisiae type strain 20462.</title>
        <authorList>
            <person name="Kutumbaka K."/>
            <person name="Pasmowitz J."/>
            <person name="Mategko J."/>
            <person name="Reyes D."/>
            <person name="Friedrich A."/>
            <person name="Han S."/>
            <person name="Martens-Habbena W."/>
            <person name="Neal-McKinney J."/>
            <person name="Janagama H.K."/>
            <person name="Nadala C."/>
            <person name="Samadpour M."/>
        </authorList>
    </citation>
    <scope>NUCLEOTIDE SEQUENCE [LARGE SCALE GENOMIC DNA]</scope>
    <source>
        <strain evidence="6 7">DSM 20462</strain>
    </source>
</reference>
<dbReference type="InterPro" id="IPR050707">
    <property type="entry name" value="HTH_MetabolicPath_Reg"/>
</dbReference>
<evidence type="ECO:0000256" key="3">
    <source>
        <dbReference type="ARBA" id="ARBA00023163"/>
    </source>
</evidence>
<dbReference type="InterPro" id="IPR036388">
    <property type="entry name" value="WH-like_DNA-bd_sf"/>
</dbReference>
<dbReference type="SMART" id="SM00346">
    <property type="entry name" value="HTH_ICLR"/>
    <property type="match status" value="1"/>
</dbReference>